<dbReference type="STRING" id="569365.A0A0D1ZKB1"/>
<dbReference type="InterPro" id="IPR036396">
    <property type="entry name" value="Cyt_P450_sf"/>
</dbReference>
<keyword evidence="7 9" id="KW-0503">Monooxygenase</keyword>
<evidence type="ECO:0000256" key="2">
    <source>
        <dbReference type="ARBA" id="ARBA00010617"/>
    </source>
</evidence>
<organism evidence="11 12">
    <name type="scientific">Cladophialophora immunda</name>
    <dbReference type="NCBI Taxonomy" id="569365"/>
    <lineage>
        <taxon>Eukaryota</taxon>
        <taxon>Fungi</taxon>
        <taxon>Dikarya</taxon>
        <taxon>Ascomycota</taxon>
        <taxon>Pezizomycotina</taxon>
        <taxon>Eurotiomycetes</taxon>
        <taxon>Chaetothyriomycetidae</taxon>
        <taxon>Chaetothyriales</taxon>
        <taxon>Herpotrichiellaceae</taxon>
        <taxon>Cladophialophora</taxon>
    </lineage>
</organism>
<dbReference type="AlphaFoldDB" id="A0A0D1ZKB1"/>
<feature type="transmembrane region" description="Helical" evidence="10">
    <location>
        <begin position="36"/>
        <end position="55"/>
    </location>
</feature>
<evidence type="ECO:0000313" key="11">
    <source>
        <dbReference type="EMBL" id="KIW28431.1"/>
    </source>
</evidence>
<keyword evidence="5 9" id="KW-0560">Oxidoreductase</keyword>
<evidence type="ECO:0000256" key="1">
    <source>
        <dbReference type="ARBA" id="ARBA00001971"/>
    </source>
</evidence>
<accession>A0A0D1ZKB1</accession>
<dbReference type="GO" id="GO:0005506">
    <property type="term" value="F:iron ion binding"/>
    <property type="evidence" value="ECO:0007669"/>
    <property type="project" value="InterPro"/>
</dbReference>
<gene>
    <name evidence="11" type="ORF">PV07_08097</name>
</gene>
<name>A0A0D1ZKB1_9EURO</name>
<reference evidence="11 12" key="1">
    <citation type="submission" date="2015-01" db="EMBL/GenBank/DDBJ databases">
        <title>The Genome Sequence of Cladophialophora immunda CBS83496.</title>
        <authorList>
            <consortium name="The Broad Institute Genomics Platform"/>
            <person name="Cuomo C."/>
            <person name="de Hoog S."/>
            <person name="Gorbushina A."/>
            <person name="Stielow B."/>
            <person name="Teixiera M."/>
            <person name="Abouelleil A."/>
            <person name="Chapman S.B."/>
            <person name="Priest M."/>
            <person name="Young S.K."/>
            <person name="Wortman J."/>
            <person name="Nusbaum C."/>
            <person name="Birren B."/>
        </authorList>
    </citation>
    <scope>NUCLEOTIDE SEQUENCE [LARGE SCALE GENOMIC DNA]</scope>
    <source>
        <strain evidence="11 12">CBS 83496</strain>
    </source>
</reference>
<dbReference type="OrthoDB" id="1844152at2759"/>
<keyword evidence="10" id="KW-1133">Transmembrane helix</keyword>
<dbReference type="GO" id="GO:0004497">
    <property type="term" value="F:monooxygenase activity"/>
    <property type="evidence" value="ECO:0007669"/>
    <property type="project" value="UniProtKB-KW"/>
</dbReference>
<dbReference type="PRINTS" id="PR00465">
    <property type="entry name" value="EP450IV"/>
</dbReference>
<evidence type="ECO:0000256" key="7">
    <source>
        <dbReference type="ARBA" id="ARBA00023033"/>
    </source>
</evidence>
<dbReference type="InterPro" id="IPR001128">
    <property type="entry name" value="Cyt_P450"/>
</dbReference>
<dbReference type="VEuPathDB" id="FungiDB:PV07_08097"/>
<dbReference type="InterPro" id="IPR002403">
    <property type="entry name" value="Cyt_P450_E_grp-IV"/>
</dbReference>
<comment type="cofactor">
    <cofactor evidence="1 8">
        <name>heme</name>
        <dbReference type="ChEBI" id="CHEBI:30413"/>
    </cofactor>
</comment>
<dbReference type="InterPro" id="IPR017972">
    <property type="entry name" value="Cyt_P450_CS"/>
</dbReference>
<dbReference type="PROSITE" id="PS00086">
    <property type="entry name" value="CYTOCHROME_P450"/>
    <property type="match status" value="1"/>
</dbReference>
<dbReference type="PANTHER" id="PTHR46206:SF2">
    <property type="entry name" value="CYTOCHROME P450 MONOOXYGENASE AUSG-RELATED"/>
    <property type="match status" value="1"/>
</dbReference>
<dbReference type="GO" id="GO:0016705">
    <property type="term" value="F:oxidoreductase activity, acting on paired donors, with incorporation or reduction of molecular oxygen"/>
    <property type="evidence" value="ECO:0007669"/>
    <property type="project" value="InterPro"/>
</dbReference>
<keyword evidence="10" id="KW-0472">Membrane</keyword>
<evidence type="ECO:0000256" key="5">
    <source>
        <dbReference type="ARBA" id="ARBA00023002"/>
    </source>
</evidence>
<dbReference type="PANTHER" id="PTHR46206">
    <property type="entry name" value="CYTOCHROME P450"/>
    <property type="match status" value="1"/>
</dbReference>
<proteinExistence type="inferred from homology"/>
<sequence>MNINRDDTMMAVQEFFGRFVTSVENLRPLSYTPPNVGFFCIAAATLIALLLRSLLRKRDFATFDEHVGSPPSMESQIRAGFKKFKQPFMIKMNIGPMLMLQTEHIDEIKNTQAFSFADFFGRIFFSSYPGFEAFGRFVEDNVFSNVVRVKLTQALAMFTEDLSQETAFSLPAVFPQSGEWTESNLYPDCLALVTRLSSLVFVGREFDRLDDWHRVSNLYGYHSTEAARTLRQWHPLLRPIVHWFLPETTFIRKLLKEAREIIEPEVEKRKIDRRKRLAEGKQPRKSLDTVDWFVECAEGRPFDITVGELTLAGVAIHTTTFTLVNVLLDICTQPDVIEPLRKEIKDVLAEDGGLRRQSLHKLKLMDSLLKESQRVNSISSVGMGRMTTDLVKLHNGKKIQKGTLVGVAPLPMYDPVIFDHPEQFDAFRFATKRQKAGQENKWQFTTTSPEHIGFGHGLHACPGRFFAGNELKIALVHLLLKYDWKLPAGETRPGLVDPPGEFFRVLGGQPRLLFKSVATDVNF</sequence>
<evidence type="ECO:0000256" key="3">
    <source>
        <dbReference type="ARBA" id="ARBA00022617"/>
    </source>
</evidence>
<comment type="similarity">
    <text evidence="2 9">Belongs to the cytochrome P450 family.</text>
</comment>
<dbReference type="Gene3D" id="1.10.630.10">
    <property type="entry name" value="Cytochrome P450"/>
    <property type="match status" value="1"/>
</dbReference>
<dbReference type="GO" id="GO:0020037">
    <property type="term" value="F:heme binding"/>
    <property type="evidence" value="ECO:0007669"/>
    <property type="project" value="InterPro"/>
</dbReference>
<dbReference type="SUPFAM" id="SSF48264">
    <property type="entry name" value="Cytochrome P450"/>
    <property type="match status" value="1"/>
</dbReference>
<dbReference type="HOGENOM" id="CLU_022195_0_3_1"/>
<evidence type="ECO:0000256" key="8">
    <source>
        <dbReference type="PIRSR" id="PIRSR602403-1"/>
    </source>
</evidence>
<dbReference type="GeneID" id="27347291"/>
<keyword evidence="10" id="KW-0812">Transmembrane</keyword>
<protein>
    <recommendedName>
        <fullName evidence="13">Cytochrome P450</fullName>
    </recommendedName>
</protein>
<keyword evidence="12" id="KW-1185">Reference proteome</keyword>
<evidence type="ECO:0008006" key="13">
    <source>
        <dbReference type="Google" id="ProtNLM"/>
    </source>
</evidence>
<dbReference type="RefSeq" id="XP_016248647.1">
    <property type="nucleotide sequence ID" value="XM_016395228.1"/>
</dbReference>
<keyword evidence="4 8" id="KW-0479">Metal-binding</keyword>
<dbReference type="EMBL" id="KN847043">
    <property type="protein sequence ID" value="KIW28431.1"/>
    <property type="molecule type" value="Genomic_DNA"/>
</dbReference>
<dbReference type="Proteomes" id="UP000054466">
    <property type="component" value="Unassembled WGS sequence"/>
</dbReference>
<evidence type="ECO:0000256" key="9">
    <source>
        <dbReference type="RuleBase" id="RU000461"/>
    </source>
</evidence>
<keyword evidence="6 8" id="KW-0408">Iron</keyword>
<evidence type="ECO:0000256" key="4">
    <source>
        <dbReference type="ARBA" id="ARBA00022723"/>
    </source>
</evidence>
<feature type="binding site" description="axial binding residue" evidence="8">
    <location>
        <position position="461"/>
    </location>
    <ligand>
        <name>heme</name>
        <dbReference type="ChEBI" id="CHEBI:30413"/>
    </ligand>
    <ligandPart>
        <name>Fe</name>
        <dbReference type="ChEBI" id="CHEBI:18248"/>
    </ligandPart>
</feature>
<evidence type="ECO:0000256" key="6">
    <source>
        <dbReference type="ARBA" id="ARBA00023004"/>
    </source>
</evidence>
<dbReference type="Pfam" id="PF00067">
    <property type="entry name" value="p450"/>
    <property type="match status" value="1"/>
</dbReference>
<evidence type="ECO:0000256" key="10">
    <source>
        <dbReference type="SAM" id="Phobius"/>
    </source>
</evidence>
<keyword evidence="3 8" id="KW-0349">Heme</keyword>
<evidence type="ECO:0000313" key="12">
    <source>
        <dbReference type="Proteomes" id="UP000054466"/>
    </source>
</evidence>
<dbReference type="CDD" id="cd11041">
    <property type="entry name" value="CYP503A1-like"/>
    <property type="match status" value="1"/>
</dbReference>